<dbReference type="InterPro" id="IPR029230">
    <property type="entry name" value="Macin"/>
</dbReference>
<dbReference type="Gene3D" id="3.30.30.100">
    <property type="match status" value="1"/>
</dbReference>
<organism evidence="6 7">
    <name type="scientific">Cylicocyclus nassatus</name>
    <name type="common">Nematode worm</name>
    <dbReference type="NCBI Taxonomy" id="53992"/>
    <lineage>
        <taxon>Eukaryota</taxon>
        <taxon>Metazoa</taxon>
        <taxon>Ecdysozoa</taxon>
        <taxon>Nematoda</taxon>
        <taxon>Chromadorea</taxon>
        <taxon>Rhabditida</taxon>
        <taxon>Rhabditina</taxon>
        <taxon>Rhabditomorpha</taxon>
        <taxon>Strongyloidea</taxon>
        <taxon>Strongylidae</taxon>
        <taxon>Cylicocyclus</taxon>
    </lineage>
</organism>
<proteinExistence type="inferred from homology"/>
<dbReference type="GO" id="GO:0005576">
    <property type="term" value="C:extracellular region"/>
    <property type="evidence" value="ECO:0007669"/>
    <property type="project" value="UniProtKB-SubCell"/>
</dbReference>
<dbReference type="GO" id="GO:0006952">
    <property type="term" value="P:defense response"/>
    <property type="evidence" value="ECO:0007669"/>
    <property type="project" value="InterPro"/>
</dbReference>
<evidence type="ECO:0000313" key="6">
    <source>
        <dbReference type="EMBL" id="CAJ0595137.1"/>
    </source>
</evidence>
<dbReference type="InterPro" id="IPR038456">
    <property type="entry name" value="Macin_sf"/>
</dbReference>
<sequence length="102" mass="11278">MNTFTLFVLLLLSAEVKVNKVVNAVRNCYKDWSRCTPGTNLLTGIAWKTCPEFCRKCKGRASGRCEKTKMTICGGGYFCNCIGGSYPKATDKKTVLECKHGL</sequence>
<evidence type="ECO:0000256" key="5">
    <source>
        <dbReference type="SAM" id="SignalP"/>
    </source>
</evidence>
<dbReference type="AlphaFoldDB" id="A0AA36GN53"/>
<keyword evidence="4" id="KW-1015">Disulfide bond</keyword>
<evidence type="ECO:0000256" key="3">
    <source>
        <dbReference type="ARBA" id="ARBA00022525"/>
    </source>
</evidence>
<dbReference type="Pfam" id="PF14865">
    <property type="entry name" value="Macin"/>
    <property type="match status" value="1"/>
</dbReference>
<gene>
    <name evidence="6" type="ORF">CYNAS_LOCUS7120</name>
</gene>
<keyword evidence="5" id="KW-0732">Signal</keyword>
<comment type="similarity">
    <text evidence="2">Belongs to the macin family.</text>
</comment>
<comment type="caution">
    <text evidence="6">The sequence shown here is derived from an EMBL/GenBank/DDBJ whole genome shotgun (WGS) entry which is preliminary data.</text>
</comment>
<dbReference type="Proteomes" id="UP001176961">
    <property type="component" value="Unassembled WGS sequence"/>
</dbReference>
<feature type="signal peptide" evidence="5">
    <location>
        <begin position="1"/>
        <end position="18"/>
    </location>
</feature>
<name>A0AA36GN53_CYLNA</name>
<accession>A0AA36GN53</accession>
<dbReference type="EMBL" id="CATQJL010000112">
    <property type="protein sequence ID" value="CAJ0595137.1"/>
    <property type="molecule type" value="Genomic_DNA"/>
</dbReference>
<evidence type="ECO:0000256" key="2">
    <source>
        <dbReference type="ARBA" id="ARBA00010366"/>
    </source>
</evidence>
<evidence type="ECO:0000313" key="7">
    <source>
        <dbReference type="Proteomes" id="UP001176961"/>
    </source>
</evidence>
<comment type="subcellular location">
    <subcellularLocation>
        <location evidence="1">Secreted</location>
    </subcellularLocation>
</comment>
<reference evidence="6" key="1">
    <citation type="submission" date="2023-07" db="EMBL/GenBank/DDBJ databases">
        <authorList>
            <consortium name="CYATHOMIX"/>
        </authorList>
    </citation>
    <scope>NUCLEOTIDE SEQUENCE</scope>
    <source>
        <strain evidence="6">N/A</strain>
    </source>
</reference>
<protein>
    <submittedName>
        <fullName evidence="6">Uncharacterized protein</fullName>
    </submittedName>
</protein>
<keyword evidence="3" id="KW-0964">Secreted</keyword>
<evidence type="ECO:0000256" key="4">
    <source>
        <dbReference type="ARBA" id="ARBA00023157"/>
    </source>
</evidence>
<evidence type="ECO:0000256" key="1">
    <source>
        <dbReference type="ARBA" id="ARBA00004613"/>
    </source>
</evidence>
<keyword evidence="7" id="KW-1185">Reference proteome</keyword>
<feature type="chain" id="PRO_5041212780" evidence="5">
    <location>
        <begin position="19"/>
        <end position="102"/>
    </location>
</feature>